<evidence type="ECO:0000256" key="10">
    <source>
        <dbReference type="ARBA" id="ARBA00023065"/>
    </source>
</evidence>
<accession>A0A0X9W2Q1</accession>
<evidence type="ECO:0000256" key="6">
    <source>
        <dbReference type="ARBA" id="ARBA00022729"/>
    </source>
</evidence>
<comment type="similarity">
    <text evidence="2">Belongs to the bacterial solute-binding protein 9 family.</text>
</comment>
<keyword evidence="4" id="KW-0813">Transport</keyword>
<dbReference type="FunFam" id="3.40.50.1980:FF:000028">
    <property type="entry name" value="High-affinity zinc uptake system protein znuA"/>
    <property type="match status" value="1"/>
</dbReference>
<feature type="signal peptide" evidence="13">
    <location>
        <begin position="1"/>
        <end position="20"/>
    </location>
</feature>
<dbReference type="CDD" id="cd01019">
    <property type="entry name" value="ZnuA"/>
    <property type="match status" value="1"/>
</dbReference>
<proteinExistence type="inferred from homology"/>
<comment type="function">
    <text evidence="12">Part of the ATP-binding cassette (ABC) transport system ZnuABC involved in zinc import. Binds zinc with high affinity and specificity and delivers it to the membrane permease for translocation into the cytoplasm.</text>
</comment>
<gene>
    <name evidence="14" type="primary">znuA</name>
    <name evidence="14" type="ORF">AUT07_00204</name>
</gene>
<evidence type="ECO:0000256" key="4">
    <source>
        <dbReference type="ARBA" id="ARBA00022448"/>
    </source>
</evidence>
<name>A0A0X9W2Q1_9GAMM</name>
<evidence type="ECO:0000256" key="9">
    <source>
        <dbReference type="ARBA" id="ARBA00022906"/>
    </source>
</evidence>
<keyword evidence="15" id="KW-1185">Reference proteome</keyword>
<comment type="subcellular location">
    <subcellularLocation>
        <location evidence="1">Periplasm</location>
    </subcellularLocation>
</comment>
<keyword evidence="8" id="KW-0862">Zinc</keyword>
<dbReference type="FunFam" id="3.40.50.1980:FF:000006">
    <property type="entry name" value="Zinc ABC transporter substrate-binding protein ZnuA"/>
    <property type="match status" value="1"/>
</dbReference>
<evidence type="ECO:0000313" key="15">
    <source>
        <dbReference type="Proteomes" id="UP000069926"/>
    </source>
</evidence>
<evidence type="ECO:0000256" key="7">
    <source>
        <dbReference type="ARBA" id="ARBA00022764"/>
    </source>
</evidence>
<evidence type="ECO:0000256" key="2">
    <source>
        <dbReference type="ARBA" id="ARBA00011028"/>
    </source>
</evidence>
<dbReference type="InterPro" id="IPR035520">
    <property type="entry name" value="ZnuA"/>
</dbReference>
<dbReference type="Proteomes" id="UP000069926">
    <property type="component" value="Chromosome"/>
</dbReference>
<dbReference type="OrthoDB" id="7346865at2"/>
<keyword evidence="5" id="KW-0479">Metal-binding</keyword>
<protein>
    <recommendedName>
        <fullName evidence="3">High-affinity zinc uptake system protein ZnuA</fullName>
    </recommendedName>
</protein>
<dbReference type="SUPFAM" id="SSF53807">
    <property type="entry name" value="Helical backbone' metal receptor"/>
    <property type="match status" value="1"/>
</dbReference>
<evidence type="ECO:0000256" key="13">
    <source>
        <dbReference type="SAM" id="SignalP"/>
    </source>
</evidence>
<evidence type="ECO:0000313" key="14">
    <source>
        <dbReference type="EMBL" id="AMA64789.1"/>
    </source>
</evidence>
<evidence type="ECO:0000256" key="11">
    <source>
        <dbReference type="ARBA" id="ARBA00023157"/>
    </source>
</evidence>
<dbReference type="Pfam" id="PF01297">
    <property type="entry name" value="ZnuA"/>
    <property type="match status" value="1"/>
</dbReference>
<keyword evidence="6 13" id="KW-0732">Signal</keyword>
<dbReference type="InterPro" id="IPR006127">
    <property type="entry name" value="ZnuA-like"/>
</dbReference>
<dbReference type="AlphaFoldDB" id="A0A0X9W2Q1"/>
<evidence type="ECO:0000256" key="3">
    <source>
        <dbReference type="ARBA" id="ARBA00015915"/>
    </source>
</evidence>
<dbReference type="EMBL" id="CP013920">
    <property type="protein sequence ID" value="AMA64789.1"/>
    <property type="molecule type" value="Genomic_DNA"/>
</dbReference>
<organism evidence="14 15">
    <name type="scientific">Candidatus Arsenophonus lipoptenae</name>
    <dbReference type="NCBI Taxonomy" id="634113"/>
    <lineage>
        <taxon>Bacteria</taxon>
        <taxon>Pseudomonadati</taxon>
        <taxon>Pseudomonadota</taxon>
        <taxon>Gammaproteobacteria</taxon>
        <taxon>Enterobacterales</taxon>
        <taxon>Morganellaceae</taxon>
        <taxon>Arsenophonus</taxon>
    </lineage>
</organism>
<evidence type="ECO:0000256" key="5">
    <source>
        <dbReference type="ARBA" id="ARBA00022723"/>
    </source>
</evidence>
<keyword evidence="10" id="KW-0406">Ion transport</keyword>
<sequence length="309" mass="35857" precursor="true">MKKKHFLLGFLLSIFSTTYADVVTSIRPLGFIAAAITDGVTNVKILLPDGISPHDYFLKPSDLIKIKTADLFIWVGSDLETFLKKPLSQLPNHKRVSLIEDQAIKKLLLKNTNHNHVIDNNLPDKNRKNIFHYHSHAEYNMHIWLSPCIARIIANIIHHRLVILYPKYKKYFDKNLRYFEEQITKTDENLNKMLQTIKYKRYFVFHDAYSYFEKRYSLASLGYFIINPNIHPGAKKLHKIRTTLIQEKAICVFAEPQFRPAIIQAVIKDTNVHMGTLDPLGGGIELNKDSYVEFLAKLSNQFKNCLDKN</sequence>
<dbReference type="Gene3D" id="3.40.50.1980">
    <property type="entry name" value="Nitrogenase molybdenum iron protein domain"/>
    <property type="match status" value="2"/>
</dbReference>
<dbReference type="GO" id="GO:0046872">
    <property type="term" value="F:metal ion binding"/>
    <property type="evidence" value="ECO:0007669"/>
    <property type="project" value="UniProtKB-KW"/>
</dbReference>
<keyword evidence="7" id="KW-0574">Periplasm</keyword>
<evidence type="ECO:0000256" key="1">
    <source>
        <dbReference type="ARBA" id="ARBA00004418"/>
    </source>
</evidence>
<feature type="chain" id="PRO_5007072537" description="High-affinity zinc uptake system protein ZnuA" evidence="13">
    <location>
        <begin position="21"/>
        <end position="309"/>
    </location>
</feature>
<dbReference type="RefSeq" id="WP_066283018.1">
    <property type="nucleotide sequence ID" value="NZ_CP013920.1"/>
</dbReference>
<dbReference type="GO" id="GO:0006829">
    <property type="term" value="P:zinc ion transport"/>
    <property type="evidence" value="ECO:0007669"/>
    <property type="project" value="UniProtKB-KW"/>
</dbReference>
<dbReference type="PANTHER" id="PTHR42953">
    <property type="entry name" value="HIGH-AFFINITY ZINC UPTAKE SYSTEM PROTEIN ZNUA-RELATED"/>
    <property type="match status" value="1"/>
</dbReference>
<dbReference type="InterPro" id="IPR050492">
    <property type="entry name" value="Bact_metal-bind_prot9"/>
</dbReference>
<dbReference type="PATRIC" id="fig|634113.3.peg.197"/>
<evidence type="ECO:0000256" key="12">
    <source>
        <dbReference type="ARBA" id="ARBA00045516"/>
    </source>
</evidence>
<evidence type="ECO:0000256" key="8">
    <source>
        <dbReference type="ARBA" id="ARBA00022833"/>
    </source>
</evidence>
<reference evidence="14 15" key="1">
    <citation type="submission" date="2016-01" db="EMBL/GenBank/DDBJ databases">
        <title>Genome sequence of Ca. Arsenophonus lipopteni, the exclusive symbiont of a blood sucking fly Lipoptena cervi (Diptera: Hippoboscidae).</title>
        <authorList>
            <person name="Novakova E."/>
            <person name="Hypsa V."/>
            <person name="Nguyen P."/>
            <person name="Husnik F."/>
            <person name="Darby A.C."/>
        </authorList>
    </citation>
    <scope>NUCLEOTIDE SEQUENCE [LARGE SCALE GENOMIC DNA]</scope>
    <source>
        <strain evidence="14 15">CB</strain>
    </source>
</reference>
<dbReference type="PANTHER" id="PTHR42953:SF3">
    <property type="entry name" value="HIGH-AFFINITY ZINC UPTAKE SYSTEM PROTEIN ZNUA"/>
    <property type="match status" value="1"/>
</dbReference>
<dbReference type="GO" id="GO:0042597">
    <property type="term" value="C:periplasmic space"/>
    <property type="evidence" value="ECO:0007669"/>
    <property type="project" value="UniProtKB-SubCell"/>
</dbReference>
<dbReference type="NCBIfam" id="NF007091">
    <property type="entry name" value="PRK09545.1"/>
    <property type="match status" value="1"/>
</dbReference>
<keyword evidence="9" id="KW-0864">Zinc transport</keyword>
<keyword evidence="11" id="KW-1015">Disulfide bond</keyword>
<dbReference type="KEGG" id="asy:AUT07_00204"/>
<dbReference type="STRING" id="634113.AUT07_00204"/>